<keyword evidence="7 14" id="KW-1133">Transmembrane helix</keyword>
<dbReference type="SUPFAM" id="SSF57184">
    <property type="entry name" value="Growth factor receptor domain"/>
    <property type="match status" value="1"/>
</dbReference>
<evidence type="ECO:0000256" key="1">
    <source>
        <dbReference type="ARBA" id="ARBA00004251"/>
    </source>
</evidence>
<dbReference type="InterPro" id="IPR036352">
    <property type="entry name" value="Semap_dom_sf"/>
</dbReference>
<dbReference type="Pfam" id="PF01403">
    <property type="entry name" value="Sema"/>
    <property type="match status" value="1"/>
</dbReference>
<keyword evidence="6" id="KW-0677">Repeat</keyword>
<dbReference type="Gene3D" id="2.130.10.10">
    <property type="entry name" value="YVTN repeat-like/Quinoprotein amine dehydrogenase"/>
    <property type="match status" value="1"/>
</dbReference>
<dbReference type="InterPro" id="IPR013548">
    <property type="entry name" value="Plexin_cytoplasmic_RasGAP_dom"/>
</dbReference>
<dbReference type="CDD" id="cd00603">
    <property type="entry name" value="IPT_PCSR"/>
    <property type="match status" value="1"/>
</dbReference>
<dbReference type="FunFam" id="2.130.10.10:FF:000006">
    <property type="entry name" value="Plexin A2"/>
    <property type="match status" value="1"/>
</dbReference>
<evidence type="ECO:0000256" key="7">
    <source>
        <dbReference type="ARBA" id="ARBA00022989"/>
    </source>
</evidence>
<keyword evidence="10" id="KW-0675">Receptor</keyword>
<keyword evidence="4 14" id="KW-0812">Transmembrane</keyword>
<comment type="caution">
    <text evidence="12">Lacks conserved residue(s) required for the propagation of feature annotation.</text>
</comment>
<name>A0AA88MAS8_TACVA</name>
<dbReference type="GO" id="GO:0007411">
    <property type="term" value="P:axon guidance"/>
    <property type="evidence" value="ECO:0007669"/>
    <property type="project" value="UniProtKB-ARBA"/>
</dbReference>
<dbReference type="SUPFAM" id="SSF48350">
    <property type="entry name" value="GTPase activation domain, GAP"/>
    <property type="match status" value="1"/>
</dbReference>
<sequence length="2254" mass="252060">MPLPSIPVTLPSILVPQPIISEPPSSIPIPLPTISVPVPIISVPLPSIPVPLPSISVHTISIPVQLPITYVPLLIVSVPPPSIPVPLRSIPVTPPIISLPLPSFPVPPPSIPVPLPIISVPPPSILYPSTTAQYLYTTTQYPSISIPPPSIPVSLYHHPVSQYLYTTTQYPSTTAQYLYTTTQYPSTTAQYLYTQYPSISIPPPSIPVSLYHHPVSQYHCPVSLYHHPVSQYLYTTTQYPSISIPPPSIPVSLYHHPVSQYHCPVSLYHHPVSQYLYTTTQYPSISIPPPSIPVSLYHHAVSQYLYTTTQYPSTTAQSISKPPVTTEYVTEIRHRTVCAHATAAAVLVVVVLKSKPAAQVHNVLRLKTRLNINLQQIVDSKSTSAQHLDKDYRTFHAENPEWTFNHLAVDYRNGNVYLGVVNRIYKLSQELDVLVSHQTGPEEDNRNCYPPRIVQPCSEPLTLTNNVNKMLLIDYRANRLLACGSLYQGICKLLRLDDLFKLGEPFHKKEHYLSGVNESDSVFGVIVSYGNTSPDKLFVATAVDGRPEYFPTISSRKLARNSEEDGMFAYVFHDEFVASMIKIPSDTFTVVPDFDIYYVYGFASGNFVYFLTLQPEMGGGPAAGSSSANREQVFTSKLVRLCKDDTAFNSYVEVPLGCVKGGVEYRLLQAAYLSKAGSILARSLGVGPDDDILYTVFSKGQKRRPKESSQESALCVFVLKDINERIKDRLQSCYKGEGTLDLAWLKVKDIPCSSALLSIDDNFCGLDMNAPLGVSEMVRGIPLFTESNDKMTSVIAYVYKNHSLAYVGTKSGRLKKIRVDGPFHGAFQYETMQVVENGPILRDMAFSADQHFLYVMSETQLTRVPVEACEQYSSCKECLGSGDPHCGWCVLHSMCTRKEKCERSSEPRRFTSDIKQCVRLSVHPSNISVSQYSVTLILEAHNVPELSAGVNCTFEDLAEMDGFVEGNRITCSSPAEKEVPRIVVDQGDHQIVQLYLKSKETGLAFANTSFVFYNCSVHKSCLSCVGSPYQCHWCKYRHICTHDPRSCSFQEGRVKQPEECPQLLPADRILVPVNVVKPITLRAKNLPQPQSGQRGYECVLIIQGVEQRVPALRFNSSSVQCQNTSYAYEGMEMSSLAVELTVIWNGDFSIDNPAQNKVHLYKCDARRESCGLCLKADPLFGCVWCKAEKRCTLKQHCPHPQSMWLEHNGINSKCTHPKITMITPMRGPREGGTLVTIHGENLGLDFHEIQDNVKVADVECTPVPEGYIPAEQIVCEMGKAESSQYAGNVQVCVGECQPEFMAKSSKYYYFVVPKLQALKPSRGPVSGGTIVNITGSNLDSGSNVSIMFKDQKCTYHRRGGLWLTCRSHASTQGTGEVTVSVYVDKAHLQKDLQFEYVEDPTITKLEPEWSIFSGNTPVTVTGTNLDIIQNPQIRAKYNNQETTNGCQVLSSTMMLCQAPALPGGLSRQKEEVEKPDEFGFILDNVQAVLALKNINFLYYPNPVFEPLSTSGVQELKPGSPIILKGRNFLPLTPGGNGKLNYTVLIGDKPCALTVSDTQLLCESPNLTGRHKVLARVGGIEFSPGVVHITSDSPLSSTAIISIAGAGCLLILFIIVVLIAYKRKSRESDLTLKRLQMQMDNLESRVALECKEAFAELQTDINELTSDLDGAGIPFLDYRTYTMRVLFPGIEDHPVLKDLEVPGYRQEQVEKGLKLFGQLINNKVFLLSFIRTLESQRGFSMRDRGNVASLIMTVLQSKLEYATDVLKHLLSDLIDKNLESKNHPKLLLRRTESVAEKMLTNWFTFLLYKFLKECAGEPLFSLFCAIKQQMEKGPIDSITGEARYSLSEDKLIRQQIDYKTLVVNCIHPDNEKSPEIQVKVLNCDTISQVKEKILDAIYKNVPYSHRQKASDMDLEWRQGRGVRIILQDEDMTTKIESDWKRLNMLSHYQVSDNALVAIVPKQVTAYNSVNNSTVSRTSASKYENMIKYTGSPDSLRSRTPMITPDLESGVKVWHLVKNHEHGDQKEGDRGSKMVSEIYLTRLLATKGTLQKFVDDLFETIFSTAHRGSALPLAIKYMFDFLDEQADKHSIHDPHVRHTWKSNCLPLRFWVNVIKNPQFVFDIHKSSITDACLSVVAQTFMDSCSTSEHRLGKDSPSNKLLYAKDIPSYKSWVERYYSDINKMPAISDQDMNAYLAEQSRMHMNEFNTMSSLSEIYSYVGKYAEEIVCALEEDDSARKQRLAFKLEQVVAFMSLES</sequence>
<dbReference type="Pfam" id="PF01833">
    <property type="entry name" value="TIG"/>
    <property type="match status" value="4"/>
</dbReference>
<dbReference type="FunFam" id="1.10.506.10:FF:000006">
    <property type="entry name" value="Plexin A1"/>
    <property type="match status" value="1"/>
</dbReference>
<dbReference type="PANTHER" id="PTHR22625">
    <property type="entry name" value="PLEXIN"/>
    <property type="match status" value="1"/>
</dbReference>
<evidence type="ECO:0000256" key="10">
    <source>
        <dbReference type="ARBA" id="ARBA00023170"/>
    </source>
</evidence>
<accession>A0AA88MAS8</accession>
<feature type="domain" description="Sema" evidence="15">
    <location>
        <begin position="375"/>
        <end position="866"/>
    </location>
</feature>
<dbReference type="InterPro" id="IPR013783">
    <property type="entry name" value="Ig-like_fold"/>
</dbReference>
<evidence type="ECO:0000259" key="15">
    <source>
        <dbReference type="PROSITE" id="PS51004"/>
    </source>
</evidence>
<dbReference type="InterPro" id="IPR002165">
    <property type="entry name" value="Plexin_repeat"/>
</dbReference>
<dbReference type="Gene3D" id="3.10.20.90">
    <property type="entry name" value="Phosphatidylinositol 3-kinase Catalytic Subunit, Chain A, domain 1"/>
    <property type="match status" value="1"/>
</dbReference>
<dbReference type="Gene3D" id="1.10.506.10">
    <property type="entry name" value="GTPase Activation - p120gap, domain 1"/>
    <property type="match status" value="1"/>
</dbReference>
<dbReference type="InterPro" id="IPR002909">
    <property type="entry name" value="IPT_dom"/>
</dbReference>
<dbReference type="InterPro" id="IPR031148">
    <property type="entry name" value="Plexin"/>
</dbReference>
<evidence type="ECO:0000256" key="14">
    <source>
        <dbReference type="SAM" id="Phobius"/>
    </source>
</evidence>
<proteinExistence type="inferred from homology"/>
<comment type="subcellular location">
    <subcellularLocation>
        <location evidence="1">Cell membrane</location>
        <topology evidence="1">Single-pass type I membrane protein</topology>
    </subcellularLocation>
</comment>
<evidence type="ECO:0000256" key="12">
    <source>
        <dbReference type="PROSITE-ProRule" id="PRU00352"/>
    </source>
</evidence>
<dbReference type="PANTHER" id="PTHR22625:SF34">
    <property type="entry name" value="PLEXIN-A4"/>
    <property type="match status" value="1"/>
</dbReference>
<protein>
    <recommendedName>
        <fullName evidence="15">Sema domain-containing protein</fullName>
    </recommendedName>
</protein>
<dbReference type="InterPro" id="IPR008936">
    <property type="entry name" value="Rho_GTPase_activation_prot"/>
</dbReference>
<dbReference type="EMBL" id="JAVHJS010000016">
    <property type="protein sequence ID" value="KAK2832163.1"/>
    <property type="molecule type" value="Genomic_DNA"/>
</dbReference>
<organism evidence="16 17">
    <name type="scientific">Tachysurus vachellii</name>
    <name type="common">Darkbarbel catfish</name>
    <name type="synonym">Pelteobagrus vachellii</name>
    <dbReference type="NCBI Taxonomy" id="175792"/>
    <lineage>
        <taxon>Eukaryota</taxon>
        <taxon>Metazoa</taxon>
        <taxon>Chordata</taxon>
        <taxon>Craniata</taxon>
        <taxon>Vertebrata</taxon>
        <taxon>Euteleostomi</taxon>
        <taxon>Actinopterygii</taxon>
        <taxon>Neopterygii</taxon>
        <taxon>Teleostei</taxon>
        <taxon>Ostariophysi</taxon>
        <taxon>Siluriformes</taxon>
        <taxon>Bagridae</taxon>
        <taxon>Tachysurus</taxon>
    </lineage>
</organism>
<dbReference type="Pfam" id="PF08337">
    <property type="entry name" value="Plexin_cytopl"/>
    <property type="match status" value="1"/>
</dbReference>
<dbReference type="InterPro" id="IPR046800">
    <property type="entry name" value="Plexin_RBD"/>
</dbReference>
<dbReference type="SMART" id="SM00630">
    <property type="entry name" value="Sema"/>
    <property type="match status" value="1"/>
</dbReference>
<evidence type="ECO:0000256" key="6">
    <source>
        <dbReference type="ARBA" id="ARBA00022737"/>
    </source>
</evidence>
<dbReference type="InterPro" id="IPR041362">
    <property type="entry name" value="TIG2_plexin"/>
</dbReference>
<feature type="transmembrane region" description="Helical" evidence="14">
    <location>
        <begin position="1598"/>
        <end position="1620"/>
    </location>
</feature>
<comment type="similarity">
    <text evidence="2">Belongs to the plexin family.</text>
</comment>
<dbReference type="GO" id="GO:0002116">
    <property type="term" value="C:semaphorin receptor complex"/>
    <property type="evidence" value="ECO:0007669"/>
    <property type="project" value="TreeGrafter"/>
</dbReference>
<evidence type="ECO:0000256" key="3">
    <source>
        <dbReference type="ARBA" id="ARBA00022475"/>
    </source>
</evidence>
<dbReference type="SUPFAM" id="SSF101912">
    <property type="entry name" value="Sema domain"/>
    <property type="match status" value="1"/>
</dbReference>
<dbReference type="PROSITE" id="PS51004">
    <property type="entry name" value="SEMA"/>
    <property type="match status" value="1"/>
</dbReference>
<keyword evidence="3" id="KW-1003">Cell membrane</keyword>
<evidence type="ECO:0000256" key="11">
    <source>
        <dbReference type="ARBA" id="ARBA00023180"/>
    </source>
</evidence>
<dbReference type="SUPFAM" id="SSF103575">
    <property type="entry name" value="Plexin repeat"/>
    <property type="match status" value="1"/>
</dbReference>
<evidence type="ECO:0000256" key="5">
    <source>
        <dbReference type="ARBA" id="ARBA00022729"/>
    </source>
</evidence>
<dbReference type="SMART" id="SM00423">
    <property type="entry name" value="PSI"/>
    <property type="match status" value="3"/>
</dbReference>
<evidence type="ECO:0000256" key="2">
    <source>
        <dbReference type="ARBA" id="ARBA00010297"/>
    </source>
</evidence>
<dbReference type="InterPro" id="IPR009030">
    <property type="entry name" value="Growth_fac_rcpt_cys_sf"/>
</dbReference>
<dbReference type="GO" id="GO:0005886">
    <property type="term" value="C:plasma membrane"/>
    <property type="evidence" value="ECO:0007669"/>
    <property type="project" value="UniProtKB-SubCell"/>
</dbReference>
<gene>
    <name evidence="16" type="ORF">Q7C36_015625</name>
</gene>
<dbReference type="Pfam" id="PF20170">
    <property type="entry name" value="Plexin_RBD"/>
    <property type="match status" value="1"/>
</dbReference>
<dbReference type="SMART" id="SM00429">
    <property type="entry name" value="IPT"/>
    <property type="match status" value="4"/>
</dbReference>
<dbReference type="Pfam" id="PF01437">
    <property type="entry name" value="PSI"/>
    <property type="match status" value="2"/>
</dbReference>
<evidence type="ECO:0000256" key="9">
    <source>
        <dbReference type="ARBA" id="ARBA00023157"/>
    </source>
</evidence>
<dbReference type="Gene3D" id="2.60.40.10">
    <property type="entry name" value="Immunoglobulins"/>
    <property type="match status" value="5"/>
</dbReference>
<dbReference type="Pfam" id="PF18020">
    <property type="entry name" value="TIG_2"/>
    <property type="match status" value="1"/>
</dbReference>
<dbReference type="InterPro" id="IPR041019">
    <property type="entry name" value="TIG1_plexin"/>
</dbReference>
<dbReference type="InterPro" id="IPR014756">
    <property type="entry name" value="Ig_E-set"/>
</dbReference>
<dbReference type="Pfam" id="PF17960">
    <property type="entry name" value="TIG_plexin"/>
    <property type="match status" value="1"/>
</dbReference>
<evidence type="ECO:0000256" key="13">
    <source>
        <dbReference type="SAM" id="Coils"/>
    </source>
</evidence>
<dbReference type="CDD" id="cd01181">
    <property type="entry name" value="IPT_plexin_repeat3"/>
    <property type="match status" value="1"/>
</dbReference>
<dbReference type="Pfam" id="PF24479">
    <property type="entry name" value="PSI_PlexinA-B"/>
    <property type="match status" value="1"/>
</dbReference>
<keyword evidence="17" id="KW-1185">Reference proteome</keyword>
<keyword evidence="11" id="KW-0325">Glycoprotein</keyword>
<dbReference type="FunFam" id="2.60.40.10:FF:000329">
    <property type="entry name" value="Plexin A4"/>
    <property type="match status" value="1"/>
</dbReference>
<comment type="caution">
    <text evidence="16">The sequence shown here is derived from an EMBL/GenBank/DDBJ whole genome shotgun (WGS) entry which is preliminary data.</text>
</comment>
<dbReference type="FunFam" id="2.60.40.10:FF:000071">
    <property type="entry name" value="Plexin A2"/>
    <property type="match status" value="1"/>
</dbReference>
<dbReference type="GO" id="GO:0001763">
    <property type="term" value="P:morphogenesis of a branching structure"/>
    <property type="evidence" value="ECO:0007669"/>
    <property type="project" value="UniProtKB-ARBA"/>
</dbReference>
<dbReference type="Proteomes" id="UP001187315">
    <property type="component" value="Unassembled WGS sequence"/>
</dbReference>
<evidence type="ECO:0000313" key="17">
    <source>
        <dbReference type="Proteomes" id="UP001187315"/>
    </source>
</evidence>
<keyword evidence="13" id="KW-0175">Coiled coil</keyword>
<dbReference type="InterPro" id="IPR001627">
    <property type="entry name" value="Semap_dom"/>
</dbReference>
<dbReference type="SUPFAM" id="SSF81296">
    <property type="entry name" value="E set domains"/>
    <property type="match status" value="4"/>
</dbReference>
<keyword evidence="8 14" id="KW-0472">Membrane</keyword>
<keyword evidence="9" id="KW-1015">Disulfide bond</keyword>
<dbReference type="FunFam" id="2.60.40.10:FF:000123">
    <property type="entry name" value="Plexin A1"/>
    <property type="match status" value="1"/>
</dbReference>
<feature type="coiled-coil region" evidence="13">
    <location>
        <begin position="1624"/>
        <end position="1651"/>
    </location>
</feature>
<dbReference type="FunFam" id="1.10.506.10:FF:000005">
    <property type="entry name" value="Plexin A1"/>
    <property type="match status" value="1"/>
</dbReference>
<evidence type="ECO:0000256" key="8">
    <source>
        <dbReference type="ARBA" id="ARBA00023136"/>
    </source>
</evidence>
<evidence type="ECO:0000256" key="4">
    <source>
        <dbReference type="ARBA" id="ARBA00022692"/>
    </source>
</evidence>
<dbReference type="InterPro" id="IPR015943">
    <property type="entry name" value="WD40/YVTN_repeat-like_dom_sf"/>
</dbReference>
<evidence type="ECO:0000313" key="16">
    <source>
        <dbReference type="EMBL" id="KAK2832163.1"/>
    </source>
</evidence>
<dbReference type="CDD" id="cd12790">
    <property type="entry name" value="RasGAP_plexin_A"/>
    <property type="match status" value="1"/>
</dbReference>
<dbReference type="GO" id="GO:0017154">
    <property type="term" value="F:semaphorin receptor activity"/>
    <property type="evidence" value="ECO:0007669"/>
    <property type="project" value="InterPro"/>
</dbReference>
<reference evidence="16" key="1">
    <citation type="submission" date="2023-08" db="EMBL/GenBank/DDBJ databases">
        <title>Pelteobagrus vachellii genome.</title>
        <authorList>
            <person name="Liu H."/>
        </authorList>
    </citation>
    <scope>NUCLEOTIDE SEQUENCE</scope>
    <source>
        <strain evidence="16">PRFRI_2022a</strain>
        <tissue evidence="16">Muscle</tissue>
    </source>
</reference>
<dbReference type="InterPro" id="IPR016201">
    <property type="entry name" value="PSI"/>
</dbReference>
<keyword evidence="5" id="KW-0732">Signal</keyword>
<dbReference type="GO" id="GO:0030334">
    <property type="term" value="P:regulation of cell migration"/>
    <property type="evidence" value="ECO:0007669"/>
    <property type="project" value="TreeGrafter"/>
</dbReference>